<feature type="compositionally biased region" description="Basic and acidic residues" evidence="4">
    <location>
        <begin position="7"/>
        <end position="21"/>
    </location>
</feature>
<dbReference type="Pfam" id="PF04586">
    <property type="entry name" value="Peptidase_S78"/>
    <property type="match status" value="1"/>
</dbReference>
<keyword evidence="3" id="KW-0378">Hydrolase</keyword>
<keyword evidence="1" id="KW-1188">Viral release from host cell</keyword>
<dbReference type="InterPro" id="IPR054613">
    <property type="entry name" value="Peptidase_S78_dom"/>
</dbReference>
<evidence type="ECO:0000259" key="5">
    <source>
        <dbReference type="Pfam" id="PF04586"/>
    </source>
</evidence>
<organism evidence="6 7">
    <name type="scientific">Hornefia porci</name>
    <dbReference type="NCBI Taxonomy" id="2652292"/>
    <lineage>
        <taxon>Bacteria</taxon>
        <taxon>Bacillati</taxon>
        <taxon>Bacillota</taxon>
        <taxon>Clostridia</taxon>
        <taxon>Peptostreptococcales</taxon>
        <taxon>Anaerovoracaceae</taxon>
        <taxon>Hornefia</taxon>
    </lineage>
</organism>
<dbReference type="GO" id="GO:0006508">
    <property type="term" value="P:proteolysis"/>
    <property type="evidence" value="ECO:0007669"/>
    <property type="project" value="UniProtKB-KW"/>
</dbReference>
<evidence type="ECO:0000256" key="3">
    <source>
        <dbReference type="ARBA" id="ARBA00022801"/>
    </source>
</evidence>
<keyword evidence="7" id="KW-1185">Reference proteome</keyword>
<sequence>MNRKGMQFRDFRITPEKRAGEEGEPEGLIVKGVPVIFDSETVLFNMNGIDYCEVIDRHALDECDMSDVIFNMNHGGRVYARTRNDSLRLSVEDDGLHMEADLWPDDNGHRALYRDIDRGNIDKMSFAFTVTKEEYEDRSKEEQKYVRVIKGIDHLYDVSAVDIPAYDATSISARSAFEAESERRHAESEKAESRKREAERRHRLAVILRLKFMEDEYDG</sequence>
<evidence type="ECO:0000256" key="1">
    <source>
        <dbReference type="ARBA" id="ARBA00022612"/>
    </source>
</evidence>
<feature type="compositionally biased region" description="Basic and acidic residues" evidence="4">
    <location>
        <begin position="180"/>
        <end position="200"/>
    </location>
</feature>
<name>A0A1Q9JL71_9FIRM</name>
<keyword evidence="2" id="KW-0645">Protease</keyword>
<comment type="caution">
    <text evidence="6">The sequence shown here is derived from an EMBL/GenBank/DDBJ whole genome shotgun (WGS) entry which is preliminary data.</text>
</comment>
<dbReference type="STRING" id="1261640.BHK98_03915"/>
<evidence type="ECO:0000256" key="2">
    <source>
        <dbReference type="ARBA" id="ARBA00022670"/>
    </source>
</evidence>
<accession>A0A1Q9JL71</accession>
<evidence type="ECO:0000313" key="6">
    <source>
        <dbReference type="EMBL" id="OLR56926.1"/>
    </source>
</evidence>
<reference evidence="6 7" key="1">
    <citation type="journal article" date="2016" name="Appl. Environ. Microbiol.">
        <title>Function and Phylogeny of Bacterial Butyryl Coenzyme A:Acetate Transferases and Their Diversity in the Proximal Colon of Swine.</title>
        <authorList>
            <person name="Trachsel J."/>
            <person name="Bayles D.O."/>
            <person name="Looft T."/>
            <person name="Levine U.Y."/>
            <person name="Allen H.K."/>
        </authorList>
    </citation>
    <scope>NUCLEOTIDE SEQUENCE [LARGE SCALE GENOMIC DNA]</scope>
    <source>
        <strain evidence="6 7">68-3-10</strain>
    </source>
</reference>
<protein>
    <recommendedName>
        <fullName evidence="5">Prohead serine protease domain-containing protein</fullName>
    </recommendedName>
</protein>
<feature type="region of interest" description="Disordered" evidence="4">
    <location>
        <begin position="1"/>
        <end position="24"/>
    </location>
</feature>
<dbReference type="GO" id="GO:0008233">
    <property type="term" value="F:peptidase activity"/>
    <property type="evidence" value="ECO:0007669"/>
    <property type="project" value="UniProtKB-KW"/>
</dbReference>
<evidence type="ECO:0000313" key="7">
    <source>
        <dbReference type="Proteomes" id="UP000187404"/>
    </source>
</evidence>
<dbReference type="AlphaFoldDB" id="A0A1Q9JL71"/>
<evidence type="ECO:0000256" key="4">
    <source>
        <dbReference type="SAM" id="MobiDB-lite"/>
    </source>
</evidence>
<dbReference type="Proteomes" id="UP000187404">
    <property type="component" value="Unassembled WGS sequence"/>
</dbReference>
<proteinExistence type="predicted"/>
<dbReference type="EMBL" id="MJIE01000001">
    <property type="protein sequence ID" value="OLR56926.1"/>
    <property type="molecule type" value="Genomic_DNA"/>
</dbReference>
<feature type="domain" description="Prohead serine protease" evidence="5">
    <location>
        <begin position="27"/>
        <end position="174"/>
    </location>
</feature>
<gene>
    <name evidence="6" type="ORF">BHK98_03915</name>
</gene>
<feature type="region of interest" description="Disordered" evidence="4">
    <location>
        <begin position="178"/>
        <end position="200"/>
    </location>
</feature>